<dbReference type="InterPro" id="IPR050378">
    <property type="entry name" value="Metallo-dep_Hydrolases_sf"/>
</dbReference>
<reference evidence="3" key="1">
    <citation type="submission" date="2021-02" db="EMBL/GenBank/DDBJ databases">
        <title>Natronogracilivirga saccharolytica gen. nov. sp. nov. a new anaerobic, haloalkiliphilic carbohydrate-fermenting bacterium from soda lake and proposing of Cyclonatronumiaceae fam. nov. in the phylum Balneolaeota.</title>
        <authorList>
            <person name="Zhilina T.N."/>
            <person name="Sorokin D.Y."/>
            <person name="Zavarzina D.G."/>
            <person name="Toshchakov S.V."/>
            <person name="Kublanov I.V."/>
        </authorList>
    </citation>
    <scope>NUCLEOTIDE SEQUENCE</scope>
    <source>
        <strain evidence="3">Z-1702</strain>
    </source>
</reference>
<dbReference type="InterPro" id="IPR011059">
    <property type="entry name" value="Metal-dep_hydrolase_composite"/>
</dbReference>
<dbReference type="RefSeq" id="WP_210510527.1">
    <property type="nucleotide sequence ID" value="NZ_JAFIDN010000002.1"/>
</dbReference>
<dbReference type="AlphaFoldDB" id="A0A8J7S7W7"/>
<evidence type="ECO:0000259" key="2">
    <source>
        <dbReference type="Pfam" id="PF07969"/>
    </source>
</evidence>
<sequence>MIIKNLFRFVKVARLNLPLVMASLMLLTVSCNSQNDADLHDLLIKNAKIIDGTGSESFAGHVVVDEGVIVNVGEFDAEIVQSKKTIDAEGRVLSPGFIDAHSHGDPLETPRFHNFLAMGVTSVSLGQDGRSPGGRDVAAWMDKVDSSGTGPNIVHFVGHSTLRELIDAPRESGLDQSYIEQMLEILGRSLQAGSFGLTTGLEYDHGMFADSDELAALAGPVAEANGLVMSHMRSEDDDKILDSVTELLNQGRESGAHVHVSHIKIVFGDDPALAGEVLGLMDETRKEGLRVTADVYPYVASFTGIGIVFPEWALPPNDFDEVVENRRDELEEYLRNRVAMRNGPEATLFGTDQWAGKTLAEVAEEKGKPFEQVLIDDIGPRGASAAYFVMDEDVMQRFLTDPHVMVSSDGSPTMRHPRGYGSFARIIRKYVNEKELLTLEEAIHKMSGLTAETIGLSDPGRVETPRGIIREGYAADLLLFDPGQIRDLATFEEPHTYAKGFDRVFVNGTAVVENGNKNTELPGRVLRRR</sequence>
<dbReference type="InterPro" id="IPR013108">
    <property type="entry name" value="Amidohydro_3"/>
</dbReference>
<dbReference type="InterPro" id="IPR032466">
    <property type="entry name" value="Metal_Hydrolase"/>
</dbReference>
<dbReference type="PANTHER" id="PTHR11647:SF1">
    <property type="entry name" value="COLLAPSIN RESPONSE MEDIATOR PROTEIN"/>
    <property type="match status" value="1"/>
</dbReference>
<evidence type="ECO:0000313" key="4">
    <source>
        <dbReference type="Proteomes" id="UP000673975"/>
    </source>
</evidence>
<dbReference type="PROSITE" id="PS51257">
    <property type="entry name" value="PROKAR_LIPOPROTEIN"/>
    <property type="match status" value="1"/>
</dbReference>
<feature type="signal peptide" evidence="1">
    <location>
        <begin position="1"/>
        <end position="33"/>
    </location>
</feature>
<dbReference type="GO" id="GO:0016811">
    <property type="term" value="F:hydrolase activity, acting on carbon-nitrogen (but not peptide) bonds, in linear amides"/>
    <property type="evidence" value="ECO:0007669"/>
    <property type="project" value="InterPro"/>
</dbReference>
<name>A0A8J7S7W7_9BACT</name>
<dbReference type="Pfam" id="PF07969">
    <property type="entry name" value="Amidohydro_3"/>
    <property type="match status" value="1"/>
</dbReference>
<evidence type="ECO:0000313" key="3">
    <source>
        <dbReference type="EMBL" id="MBP3191771.1"/>
    </source>
</evidence>
<dbReference type="InterPro" id="IPR023100">
    <property type="entry name" value="D-aminoacylase_insert_dom_sf"/>
</dbReference>
<proteinExistence type="predicted"/>
<dbReference type="Gene3D" id="2.30.40.10">
    <property type="entry name" value="Urease, subunit C, domain 1"/>
    <property type="match status" value="1"/>
</dbReference>
<evidence type="ECO:0000256" key="1">
    <source>
        <dbReference type="SAM" id="SignalP"/>
    </source>
</evidence>
<dbReference type="SUPFAM" id="SSF51556">
    <property type="entry name" value="Metallo-dependent hydrolases"/>
    <property type="match status" value="1"/>
</dbReference>
<feature type="chain" id="PRO_5035232772" evidence="1">
    <location>
        <begin position="34"/>
        <end position="529"/>
    </location>
</feature>
<dbReference type="Gene3D" id="3.20.20.140">
    <property type="entry name" value="Metal-dependent hydrolases"/>
    <property type="match status" value="1"/>
</dbReference>
<dbReference type="Gene3D" id="3.30.1490.130">
    <property type="entry name" value="D-aminoacylase. Domain 3"/>
    <property type="match status" value="1"/>
</dbReference>
<dbReference type="SUPFAM" id="SSF51338">
    <property type="entry name" value="Composite domain of metallo-dependent hydrolases"/>
    <property type="match status" value="1"/>
</dbReference>
<dbReference type="GO" id="GO:0016812">
    <property type="term" value="F:hydrolase activity, acting on carbon-nitrogen (but not peptide) bonds, in cyclic amides"/>
    <property type="evidence" value="ECO:0007669"/>
    <property type="project" value="TreeGrafter"/>
</dbReference>
<dbReference type="GO" id="GO:0005829">
    <property type="term" value="C:cytosol"/>
    <property type="evidence" value="ECO:0007669"/>
    <property type="project" value="TreeGrafter"/>
</dbReference>
<dbReference type="Proteomes" id="UP000673975">
    <property type="component" value="Unassembled WGS sequence"/>
</dbReference>
<keyword evidence="1" id="KW-0732">Signal</keyword>
<accession>A0A8J7S7W7</accession>
<keyword evidence="4" id="KW-1185">Reference proteome</keyword>
<dbReference type="EMBL" id="JAFIDN010000002">
    <property type="protein sequence ID" value="MBP3191771.1"/>
    <property type="molecule type" value="Genomic_DNA"/>
</dbReference>
<comment type="caution">
    <text evidence="3">The sequence shown here is derived from an EMBL/GenBank/DDBJ whole genome shotgun (WGS) entry which is preliminary data.</text>
</comment>
<feature type="domain" description="Amidohydrolase 3" evidence="2">
    <location>
        <begin position="84"/>
        <end position="511"/>
    </location>
</feature>
<protein>
    <submittedName>
        <fullName evidence="3">Amidohydrolase family protein</fullName>
    </submittedName>
</protein>
<dbReference type="PANTHER" id="PTHR11647">
    <property type="entry name" value="HYDRANTOINASE/DIHYDROPYRIMIDINASE FAMILY MEMBER"/>
    <property type="match status" value="1"/>
</dbReference>
<gene>
    <name evidence="3" type="ORF">NATSA_03750</name>
</gene>
<organism evidence="3 4">
    <name type="scientific">Natronogracilivirga saccharolytica</name>
    <dbReference type="NCBI Taxonomy" id="2812953"/>
    <lineage>
        <taxon>Bacteria</taxon>
        <taxon>Pseudomonadati</taxon>
        <taxon>Balneolota</taxon>
        <taxon>Balneolia</taxon>
        <taxon>Balneolales</taxon>
        <taxon>Cyclonatronaceae</taxon>
        <taxon>Natronogracilivirga</taxon>
    </lineage>
</organism>